<name>A0A3B0BSD2_9ACTN</name>
<organism evidence="1 2">
    <name type="scientific">Streptomyces klenkii</name>
    <dbReference type="NCBI Taxonomy" id="1420899"/>
    <lineage>
        <taxon>Bacteria</taxon>
        <taxon>Bacillati</taxon>
        <taxon>Actinomycetota</taxon>
        <taxon>Actinomycetes</taxon>
        <taxon>Kitasatosporales</taxon>
        <taxon>Streptomycetaceae</taxon>
        <taxon>Streptomyces</taxon>
    </lineage>
</organism>
<protein>
    <submittedName>
        <fullName evidence="1">Uncharacterized protein</fullName>
    </submittedName>
</protein>
<dbReference type="EMBL" id="RBAM01000003">
    <property type="protein sequence ID" value="RKN75169.1"/>
    <property type="molecule type" value="Genomic_DNA"/>
</dbReference>
<sequence length="76" mass="7362">MPAGRKATAGPKARTAGTVQTGLPWWALALAVAAFAGFFALLASPASADPGPDAAGAGTVARVVAFVQLALGELAA</sequence>
<evidence type="ECO:0000313" key="2">
    <source>
        <dbReference type="Proteomes" id="UP000270343"/>
    </source>
</evidence>
<reference evidence="1 2" key="1">
    <citation type="journal article" date="2015" name="Antonie Van Leeuwenhoek">
        <title>Streptomyces klenkii sp. nov., isolated from deep marine sediment.</title>
        <authorList>
            <person name="Veyisoglu A."/>
            <person name="Sahin N."/>
        </authorList>
    </citation>
    <scope>NUCLEOTIDE SEQUENCE [LARGE SCALE GENOMIC DNA]</scope>
    <source>
        <strain evidence="1 2">KCTC 29202</strain>
    </source>
</reference>
<dbReference type="Proteomes" id="UP000270343">
    <property type="component" value="Unassembled WGS sequence"/>
</dbReference>
<gene>
    <name evidence="1" type="ORF">D7231_06825</name>
</gene>
<dbReference type="AlphaFoldDB" id="A0A3B0BSD2"/>
<comment type="caution">
    <text evidence="1">The sequence shown here is derived from an EMBL/GenBank/DDBJ whole genome shotgun (WGS) entry which is preliminary data.</text>
</comment>
<keyword evidence="2" id="KW-1185">Reference proteome</keyword>
<evidence type="ECO:0000313" key="1">
    <source>
        <dbReference type="EMBL" id="RKN75169.1"/>
    </source>
</evidence>
<accession>A0A3B0BSD2</accession>
<proteinExistence type="predicted"/>
<dbReference type="RefSeq" id="WP_120754051.1">
    <property type="nucleotide sequence ID" value="NZ_JBFADQ010000053.1"/>
</dbReference>